<protein>
    <recommendedName>
        <fullName evidence="3">F-box domain-containing protein</fullName>
    </recommendedName>
</protein>
<reference evidence="1 2" key="1">
    <citation type="journal article" date="2024" name="J Genomics">
        <title>Draft genome sequencing and assembly of Favolaschia claudopus CIRM-BRFM 2984 isolated from oak limbs.</title>
        <authorList>
            <person name="Navarro D."/>
            <person name="Drula E."/>
            <person name="Chaduli D."/>
            <person name="Cazenave R."/>
            <person name="Ahrendt S."/>
            <person name="Wang J."/>
            <person name="Lipzen A."/>
            <person name="Daum C."/>
            <person name="Barry K."/>
            <person name="Grigoriev I.V."/>
            <person name="Favel A."/>
            <person name="Rosso M.N."/>
            <person name="Martin F."/>
        </authorList>
    </citation>
    <scope>NUCLEOTIDE SEQUENCE [LARGE SCALE GENOMIC DNA]</scope>
    <source>
        <strain evidence="1 2">CIRM-BRFM 2984</strain>
    </source>
</reference>
<gene>
    <name evidence="1" type="ORF">R3P38DRAFT_3312037</name>
</gene>
<keyword evidence="2" id="KW-1185">Reference proteome</keyword>
<organism evidence="1 2">
    <name type="scientific">Favolaschia claudopus</name>
    <dbReference type="NCBI Taxonomy" id="2862362"/>
    <lineage>
        <taxon>Eukaryota</taxon>
        <taxon>Fungi</taxon>
        <taxon>Dikarya</taxon>
        <taxon>Basidiomycota</taxon>
        <taxon>Agaricomycotina</taxon>
        <taxon>Agaricomycetes</taxon>
        <taxon>Agaricomycetidae</taxon>
        <taxon>Agaricales</taxon>
        <taxon>Marasmiineae</taxon>
        <taxon>Mycenaceae</taxon>
        <taxon>Favolaschia</taxon>
    </lineage>
</organism>
<name>A0AAW0C9Z1_9AGAR</name>
<dbReference type="EMBL" id="JAWWNJ010000019">
    <property type="protein sequence ID" value="KAK7036179.1"/>
    <property type="molecule type" value="Genomic_DNA"/>
</dbReference>
<sequence length="512" mass="58521">MDRKLHMPEVLDIIFKHLGSPNIISGWRGREAAASLAALARTCKGFANPALDILWNTQFNFEPLLNCFPDDLWDRESDAKKRPPSRAFFSDRNKQCFQAFRRPLQSSDWDRPLFYWGRIRTLRITSFDEDMTPVAVWEKLYLSRPSEHLFPKLQEIEWMAENTVGLSLITTITLPAHECPTQVALLCGLATRYPNLTTCGPLFLTSIFEFLTVCRRADEAIIRLIAQLPRLKLLVMSFAARDHELSLCLAFMKAAHHRGLSEINFLFESQLPSEKQTAELYAAIPTNEIPLQDVYLDYLVSGNTLRLLFPFTNLINIYLKPFHGFDLDDNIVEEMARAWSRHFVKVRTHTSLIGIRSLAKHCLKLRRLEIYFNASTIPPINDVQFPPQTSLQRLEVQCSPIRSSAAVEEYLFKLFPNLIEVCADCMDTEQRQRACGAFDSKLDPFAVVRGPASDFSLRVRVTSLTTFRHPQACSLATSRLQVFDQKRHPVLDISWTLLAVESGSLCLSRVPV</sequence>
<proteinExistence type="predicted"/>
<dbReference type="AlphaFoldDB" id="A0AAW0C9Z1"/>
<evidence type="ECO:0000313" key="2">
    <source>
        <dbReference type="Proteomes" id="UP001362999"/>
    </source>
</evidence>
<dbReference type="Proteomes" id="UP001362999">
    <property type="component" value="Unassembled WGS sequence"/>
</dbReference>
<comment type="caution">
    <text evidence="1">The sequence shown here is derived from an EMBL/GenBank/DDBJ whole genome shotgun (WGS) entry which is preliminary data.</text>
</comment>
<evidence type="ECO:0000313" key="1">
    <source>
        <dbReference type="EMBL" id="KAK7036179.1"/>
    </source>
</evidence>
<accession>A0AAW0C9Z1</accession>
<evidence type="ECO:0008006" key="3">
    <source>
        <dbReference type="Google" id="ProtNLM"/>
    </source>
</evidence>